<protein>
    <submittedName>
        <fullName evidence="2">DNA/RNA polymerases superfamily protein</fullName>
    </submittedName>
</protein>
<dbReference type="EMBL" id="SMMG02000001">
    <property type="protein sequence ID" value="KAA3487617.1"/>
    <property type="molecule type" value="Genomic_DNA"/>
</dbReference>
<evidence type="ECO:0000313" key="2">
    <source>
        <dbReference type="EMBL" id="KAA3487617.1"/>
    </source>
</evidence>
<comment type="caution">
    <text evidence="2">The sequence shown here is derived from an EMBL/GenBank/DDBJ whole genome shotgun (WGS) entry which is preliminary data.</text>
</comment>
<sequence length="124" mass="14986">MKSFGSRERLKVAFDRQKSYIDLKRKDVEYNVDSQVFVIVSPWRKGKLSPRFIRPYQIFKRISQISYRFELPLELDRIYDIFHVSMLRCYYSDPPHIILIEEIEVNSEDKIFFKEGKTITLQKS</sequence>
<keyword evidence="3" id="KW-1185">Reference proteome</keyword>
<name>A0A5B6X408_9ROSI</name>
<evidence type="ECO:0000313" key="3">
    <source>
        <dbReference type="Proteomes" id="UP000325315"/>
    </source>
</evidence>
<dbReference type="Proteomes" id="UP000325315">
    <property type="component" value="Unassembled WGS sequence"/>
</dbReference>
<dbReference type="PANTHER" id="PTHR46148">
    <property type="entry name" value="CHROMO DOMAIN-CONTAINING PROTEIN"/>
    <property type="match status" value="1"/>
</dbReference>
<proteinExistence type="predicted"/>
<reference evidence="3" key="1">
    <citation type="journal article" date="2019" name="Plant Biotechnol. J.">
        <title>Genome sequencing of the Australian wild diploid species Gossypium australe highlights disease resistance and delayed gland morphogenesis.</title>
        <authorList>
            <person name="Cai Y."/>
            <person name="Cai X."/>
            <person name="Wang Q."/>
            <person name="Wang P."/>
            <person name="Zhang Y."/>
            <person name="Cai C."/>
            <person name="Xu Y."/>
            <person name="Wang K."/>
            <person name="Zhou Z."/>
            <person name="Wang C."/>
            <person name="Geng S."/>
            <person name="Li B."/>
            <person name="Dong Q."/>
            <person name="Hou Y."/>
            <person name="Wang H."/>
            <person name="Ai P."/>
            <person name="Liu Z."/>
            <person name="Yi F."/>
            <person name="Sun M."/>
            <person name="An G."/>
            <person name="Cheng J."/>
            <person name="Zhang Y."/>
            <person name="Shi Q."/>
            <person name="Xie Y."/>
            <person name="Shi X."/>
            <person name="Chang Y."/>
            <person name="Huang F."/>
            <person name="Chen Y."/>
            <person name="Hong S."/>
            <person name="Mi L."/>
            <person name="Sun Q."/>
            <person name="Zhang L."/>
            <person name="Zhou B."/>
            <person name="Peng R."/>
            <person name="Zhang X."/>
            <person name="Liu F."/>
        </authorList>
    </citation>
    <scope>NUCLEOTIDE SEQUENCE [LARGE SCALE GENOMIC DNA]</scope>
    <source>
        <strain evidence="3">cv. PA1801</strain>
    </source>
</reference>
<dbReference type="InterPro" id="IPR056924">
    <property type="entry name" value="SH3_Tf2-1"/>
</dbReference>
<dbReference type="OrthoDB" id="1909122at2759"/>
<dbReference type="Pfam" id="PF24626">
    <property type="entry name" value="SH3_Tf2-1"/>
    <property type="match status" value="1"/>
</dbReference>
<organism evidence="2 3">
    <name type="scientific">Gossypium australe</name>
    <dbReference type="NCBI Taxonomy" id="47621"/>
    <lineage>
        <taxon>Eukaryota</taxon>
        <taxon>Viridiplantae</taxon>
        <taxon>Streptophyta</taxon>
        <taxon>Embryophyta</taxon>
        <taxon>Tracheophyta</taxon>
        <taxon>Spermatophyta</taxon>
        <taxon>Magnoliopsida</taxon>
        <taxon>eudicotyledons</taxon>
        <taxon>Gunneridae</taxon>
        <taxon>Pentapetalae</taxon>
        <taxon>rosids</taxon>
        <taxon>malvids</taxon>
        <taxon>Malvales</taxon>
        <taxon>Malvaceae</taxon>
        <taxon>Malvoideae</taxon>
        <taxon>Gossypium</taxon>
    </lineage>
</organism>
<dbReference type="AlphaFoldDB" id="A0A5B6X408"/>
<evidence type="ECO:0000259" key="1">
    <source>
        <dbReference type="Pfam" id="PF24626"/>
    </source>
</evidence>
<gene>
    <name evidence="2" type="ORF">EPI10_031431</name>
</gene>
<feature type="domain" description="Tf2-1-like SH3-like" evidence="1">
    <location>
        <begin position="44"/>
        <end position="90"/>
    </location>
</feature>
<accession>A0A5B6X408</accession>
<dbReference type="PANTHER" id="PTHR46148:SF44">
    <property type="entry name" value="GAG-POL POLYPROTEIN"/>
    <property type="match status" value="1"/>
</dbReference>